<reference evidence="1" key="4">
    <citation type="submission" date="2019-03" db="UniProtKB">
        <authorList>
            <consortium name="EnsemblPlants"/>
        </authorList>
    </citation>
    <scope>IDENTIFICATION</scope>
</reference>
<dbReference type="Proteomes" id="UP000015105">
    <property type="component" value="Chromosome 4D"/>
</dbReference>
<dbReference type="Gramene" id="AET4Gv20187600.3">
    <property type="protein sequence ID" value="AET4Gv20187600.3"/>
    <property type="gene ID" value="AET4Gv20187600"/>
</dbReference>
<evidence type="ECO:0000313" key="2">
    <source>
        <dbReference type="Proteomes" id="UP000015105"/>
    </source>
</evidence>
<reference evidence="2" key="2">
    <citation type="journal article" date="2017" name="Nat. Plants">
        <title>The Aegilops tauschii genome reveals multiple impacts of transposons.</title>
        <authorList>
            <person name="Zhao G."/>
            <person name="Zou C."/>
            <person name="Li K."/>
            <person name="Wang K."/>
            <person name="Li T."/>
            <person name="Gao L."/>
            <person name="Zhang X."/>
            <person name="Wang H."/>
            <person name="Yang Z."/>
            <person name="Liu X."/>
            <person name="Jiang W."/>
            <person name="Mao L."/>
            <person name="Kong X."/>
            <person name="Jiao Y."/>
            <person name="Jia J."/>
        </authorList>
    </citation>
    <scope>NUCLEOTIDE SEQUENCE [LARGE SCALE GENOMIC DNA]</scope>
    <source>
        <strain evidence="2">cv. AL8/78</strain>
    </source>
</reference>
<reference evidence="2" key="1">
    <citation type="journal article" date="2014" name="Science">
        <title>Ancient hybridizations among the ancestral genomes of bread wheat.</title>
        <authorList>
            <consortium name="International Wheat Genome Sequencing Consortium,"/>
            <person name="Marcussen T."/>
            <person name="Sandve S.R."/>
            <person name="Heier L."/>
            <person name="Spannagl M."/>
            <person name="Pfeifer M."/>
            <person name="Jakobsen K.S."/>
            <person name="Wulff B.B."/>
            <person name="Steuernagel B."/>
            <person name="Mayer K.F."/>
            <person name="Olsen O.A."/>
        </authorList>
    </citation>
    <scope>NUCLEOTIDE SEQUENCE [LARGE SCALE GENOMIC DNA]</scope>
    <source>
        <strain evidence="2">cv. AL8/78</strain>
    </source>
</reference>
<reference evidence="1" key="3">
    <citation type="journal article" date="2017" name="Nature">
        <title>Genome sequence of the progenitor of the wheat D genome Aegilops tauschii.</title>
        <authorList>
            <person name="Luo M.C."/>
            <person name="Gu Y.Q."/>
            <person name="Puiu D."/>
            <person name="Wang H."/>
            <person name="Twardziok S.O."/>
            <person name="Deal K.R."/>
            <person name="Huo N."/>
            <person name="Zhu T."/>
            <person name="Wang L."/>
            <person name="Wang Y."/>
            <person name="McGuire P.E."/>
            <person name="Liu S."/>
            <person name="Long H."/>
            <person name="Ramasamy R.K."/>
            <person name="Rodriguez J.C."/>
            <person name="Van S.L."/>
            <person name="Yuan L."/>
            <person name="Wang Z."/>
            <person name="Xia Z."/>
            <person name="Xiao L."/>
            <person name="Anderson O.D."/>
            <person name="Ouyang S."/>
            <person name="Liang Y."/>
            <person name="Zimin A.V."/>
            <person name="Pertea G."/>
            <person name="Qi P."/>
            <person name="Bennetzen J.L."/>
            <person name="Dai X."/>
            <person name="Dawson M.W."/>
            <person name="Muller H.G."/>
            <person name="Kugler K."/>
            <person name="Rivarola-Duarte L."/>
            <person name="Spannagl M."/>
            <person name="Mayer K.F.X."/>
            <person name="Lu F.H."/>
            <person name="Bevan M.W."/>
            <person name="Leroy P."/>
            <person name="Li P."/>
            <person name="You F.M."/>
            <person name="Sun Q."/>
            <person name="Liu Z."/>
            <person name="Lyons E."/>
            <person name="Wicker T."/>
            <person name="Salzberg S.L."/>
            <person name="Devos K.M."/>
            <person name="Dvorak J."/>
        </authorList>
    </citation>
    <scope>NUCLEOTIDE SEQUENCE [LARGE SCALE GENOMIC DNA]</scope>
    <source>
        <strain evidence="1">cv. AL8/78</strain>
    </source>
</reference>
<keyword evidence="2" id="KW-1185">Reference proteome</keyword>
<name>A0A453HHD4_AEGTS</name>
<protein>
    <submittedName>
        <fullName evidence="1">Uncharacterized protein</fullName>
    </submittedName>
</protein>
<proteinExistence type="predicted"/>
<evidence type="ECO:0000313" key="1">
    <source>
        <dbReference type="EnsemblPlants" id="AET4Gv20187600.3"/>
    </source>
</evidence>
<reference evidence="1" key="5">
    <citation type="journal article" date="2021" name="G3 (Bethesda)">
        <title>Aegilops tauschii genome assembly Aet v5.0 features greater sequence contiguity and improved annotation.</title>
        <authorList>
            <person name="Wang L."/>
            <person name="Zhu T."/>
            <person name="Rodriguez J.C."/>
            <person name="Deal K.R."/>
            <person name="Dubcovsky J."/>
            <person name="McGuire P.E."/>
            <person name="Lux T."/>
            <person name="Spannagl M."/>
            <person name="Mayer K.F.X."/>
            <person name="Baldrich P."/>
            <person name="Meyers B.C."/>
            <person name="Huo N."/>
            <person name="Gu Y.Q."/>
            <person name="Zhou H."/>
            <person name="Devos K.M."/>
            <person name="Bennetzen J.L."/>
            <person name="Unver T."/>
            <person name="Budak H."/>
            <person name="Gulick P.J."/>
            <person name="Galiba G."/>
            <person name="Kalapos B."/>
            <person name="Nelson D.R."/>
            <person name="Li P."/>
            <person name="You F.M."/>
            <person name="Luo M.C."/>
            <person name="Dvorak J."/>
        </authorList>
    </citation>
    <scope>NUCLEOTIDE SEQUENCE [LARGE SCALE GENOMIC DNA]</scope>
    <source>
        <strain evidence="1">cv. AL8/78</strain>
    </source>
</reference>
<organism evidence="1 2">
    <name type="scientific">Aegilops tauschii subsp. strangulata</name>
    <name type="common">Goatgrass</name>
    <dbReference type="NCBI Taxonomy" id="200361"/>
    <lineage>
        <taxon>Eukaryota</taxon>
        <taxon>Viridiplantae</taxon>
        <taxon>Streptophyta</taxon>
        <taxon>Embryophyta</taxon>
        <taxon>Tracheophyta</taxon>
        <taxon>Spermatophyta</taxon>
        <taxon>Magnoliopsida</taxon>
        <taxon>Liliopsida</taxon>
        <taxon>Poales</taxon>
        <taxon>Poaceae</taxon>
        <taxon>BOP clade</taxon>
        <taxon>Pooideae</taxon>
        <taxon>Triticodae</taxon>
        <taxon>Triticeae</taxon>
        <taxon>Triticinae</taxon>
        <taxon>Aegilops</taxon>
    </lineage>
</organism>
<accession>A0A453HHD4</accession>
<dbReference type="EnsemblPlants" id="AET4Gv20187600.3">
    <property type="protein sequence ID" value="AET4Gv20187600.3"/>
    <property type="gene ID" value="AET4Gv20187600"/>
</dbReference>
<sequence length="36" mass="3985">SSWGRFSFSIVHAFLGDDQLAETGTTEKEPRITDDA</sequence>
<dbReference type="AlphaFoldDB" id="A0A453HHD4"/>